<keyword evidence="3 4" id="KW-0413">Isomerase</keyword>
<dbReference type="Proteomes" id="UP000000271">
    <property type="component" value="Chromosome"/>
</dbReference>
<feature type="binding site" evidence="2">
    <location>
        <position position="90"/>
    </location>
    <ligand>
        <name>prephenate</name>
        <dbReference type="ChEBI" id="CHEBI:29934"/>
    </ligand>
</feature>
<dbReference type="OrthoDB" id="9802232at2"/>
<dbReference type="PROSITE" id="PS51167">
    <property type="entry name" value="CHORISMATE_MUT_1"/>
    <property type="match status" value="1"/>
</dbReference>
<dbReference type="NCBIfam" id="TIGR01796">
    <property type="entry name" value="CM_mono_aroH"/>
    <property type="match status" value="1"/>
</dbReference>
<evidence type="ECO:0000256" key="3">
    <source>
        <dbReference type="PROSITE-ProRule" id="PRU00514"/>
    </source>
</evidence>
<dbReference type="RefSeq" id="WP_013173053.1">
    <property type="nucleotide sequence ID" value="NC_014219.1"/>
</dbReference>
<evidence type="ECO:0000256" key="1">
    <source>
        <dbReference type="NCBIfam" id="TIGR01796"/>
    </source>
</evidence>
<reference evidence="4" key="1">
    <citation type="submission" date="2009-10" db="EMBL/GenBank/DDBJ databases">
        <title>Complete sequence of Bacillus selenitireducens MLS10.</title>
        <authorList>
            <consortium name="US DOE Joint Genome Institute"/>
            <person name="Lucas S."/>
            <person name="Copeland A."/>
            <person name="Lapidus A."/>
            <person name="Glavina del Rio T."/>
            <person name="Dalin E."/>
            <person name="Tice H."/>
            <person name="Bruce D."/>
            <person name="Goodwin L."/>
            <person name="Pitluck S."/>
            <person name="Sims D."/>
            <person name="Brettin T."/>
            <person name="Detter J.C."/>
            <person name="Han C."/>
            <person name="Larimer F."/>
            <person name="Land M."/>
            <person name="Hauser L."/>
            <person name="Kyrpides N."/>
            <person name="Ovchinnikova G."/>
            <person name="Stolz J."/>
        </authorList>
    </citation>
    <scope>NUCLEOTIDE SEQUENCE [LARGE SCALE GENOMIC DNA]</scope>
    <source>
        <strain evidence="4">MLS10</strain>
    </source>
</reference>
<dbReference type="GO" id="GO:0046417">
    <property type="term" value="P:chorismate metabolic process"/>
    <property type="evidence" value="ECO:0007669"/>
    <property type="project" value="TreeGrafter"/>
</dbReference>
<dbReference type="KEGG" id="bse:Bsel_2127"/>
<gene>
    <name evidence="4" type="ordered locus">Bsel_2127</name>
</gene>
<dbReference type="PANTHER" id="PTHR21164:SF0">
    <property type="entry name" value="CHORISMATE MUTASE AROH"/>
    <property type="match status" value="1"/>
</dbReference>
<dbReference type="EMBL" id="CP001791">
    <property type="protein sequence ID" value="ADH99631.1"/>
    <property type="molecule type" value="Genomic_DNA"/>
</dbReference>
<organism evidence="4 5">
    <name type="scientific">Bacillus selenitireducens (strain ATCC 700615 / DSM 15326 / MLS10)</name>
    <dbReference type="NCBI Taxonomy" id="439292"/>
    <lineage>
        <taxon>Bacteria</taxon>
        <taxon>Bacillati</taxon>
        <taxon>Bacillota</taxon>
        <taxon>Bacilli</taxon>
        <taxon>Bacillales</taxon>
        <taxon>Bacillaceae</taxon>
        <taxon>Salisediminibacterium</taxon>
    </lineage>
</organism>
<dbReference type="SUPFAM" id="SSF55298">
    <property type="entry name" value="YjgF-like"/>
    <property type="match status" value="1"/>
</dbReference>
<evidence type="ECO:0000256" key="2">
    <source>
        <dbReference type="PIRSR" id="PIRSR005965-1"/>
    </source>
</evidence>
<feature type="binding site" evidence="2">
    <location>
        <position position="108"/>
    </location>
    <ligand>
        <name>prephenate</name>
        <dbReference type="ChEBI" id="CHEBI:29934"/>
    </ligand>
</feature>
<name>D6XV93_BACIE</name>
<dbReference type="AlphaFoldDB" id="D6XV93"/>
<evidence type="ECO:0000313" key="4">
    <source>
        <dbReference type="EMBL" id="ADH99631.1"/>
    </source>
</evidence>
<dbReference type="InterPro" id="IPR035959">
    <property type="entry name" value="RutC-like_sf"/>
</dbReference>
<keyword evidence="5" id="KW-1185">Reference proteome</keyword>
<dbReference type="Pfam" id="PF07736">
    <property type="entry name" value="CM_1"/>
    <property type="match status" value="1"/>
</dbReference>
<proteinExistence type="predicted"/>
<dbReference type="PANTHER" id="PTHR21164">
    <property type="entry name" value="CHORISMATE MUTASE"/>
    <property type="match status" value="1"/>
</dbReference>
<dbReference type="HOGENOM" id="CLU_133236_1_0_9"/>
<dbReference type="PIRSF" id="PIRSF005965">
    <property type="entry name" value="Chor_mut_AroH"/>
    <property type="match status" value="1"/>
</dbReference>
<keyword evidence="2 3" id="KW-0057">Aromatic amino acid biosynthesis</keyword>
<dbReference type="InterPro" id="IPR008243">
    <property type="entry name" value="Chorismate_mutase_AroH"/>
</dbReference>
<feature type="binding site" evidence="2">
    <location>
        <position position="7"/>
    </location>
    <ligand>
        <name>prephenate</name>
        <dbReference type="ChEBI" id="CHEBI:29934"/>
    </ligand>
</feature>
<keyword evidence="2 3" id="KW-0028">Amino-acid biosynthesis</keyword>
<dbReference type="UniPathway" id="UPA00120">
    <property type="reaction ID" value="UER00203"/>
</dbReference>
<protein>
    <recommendedName>
        <fullName evidence="1 3">chorismate mutase</fullName>
        <ecNumber evidence="1 3">5.4.99.5</ecNumber>
    </recommendedName>
</protein>
<dbReference type="EC" id="5.4.99.5" evidence="1 3"/>
<accession>D6XV93</accession>
<dbReference type="STRING" id="439292.Bsel_2127"/>
<dbReference type="GO" id="GO:0008652">
    <property type="term" value="P:amino acid biosynthetic process"/>
    <property type="evidence" value="ECO:0007669"/>
    <property type="project" value="UniProtKB-UniRule"/>
</dbReference>
<dbReference type="eggNOG" id="COG4401">
    <property type="taxonomic scope" value="Bacteria"/>
</dbReference>
<sequence length="125" mass="13972">MNVRGIRGATTVEQNDADEIVRASKEMLDKLVSDNDVIPEDISQVWFTVTPDLNAIFPAKALRLLEGFQYVPVMCAKEIDVPGSLGKCIRVMVTVNTTKAQEEINHVYLKEAVKLRPDLSLTKRT</sequence>
<dbReference type="Gene3D" id="3.30.1330.40">
    <property type="entry name" value="RutC-like"/>
    <property type="match status" value="1"/>
</dbReference>
<dbReference type="CDD" id="cd02185">
    <property type="entry name" value="AroH"/>
    <property type="match status" value="1"/>
</dbReference>
<comment type="catalytic activity">
    <reaction evidence="3">
        <text>chorismate = prephenate</text>
        <dbReference type="Rhea" id="RHEA:13897"/>
        <dbReference type="ChEBI" id="CHEBI:29748"/>
        <dbReference type="ChEBI" id="CHEBI:29934"/>
        <dbReference type="EC" id="5.4.99.5"/>
    </reaction>
</comment>
<dbReference type="GO" id="GO:0009073">
    <property type="term" value="P:aromatic amino acid family biosynthetic process"/>
    <property type="evidence" value="ECO:0007669"/>
    <property type="project" value="UniProtKB-UniRule"/>
</dbReference>
<dbReference type="GO" id="GO:0004106">
    <property type="term" value="F:chorismate mutase activity"/>
    <property type="evidence" value="ECO:0007669"/>
    <property type="project" value="UniProtKB-UniRule"/>
</dbReference>
<evidence type="ECO:0000313" key="5">
    <source>
        <dbReference type="Proteomes" id="UP000000271"/>
    </source>
</evidence>